<dbReference type="OrthoDB" id="258404at2"/>
<dbReference type="RefSeq" id="WP_013564081.1">
    <property type="nucleotide sequence ID" value="NC_014962.1"/>
</dbReference>
<dbReference type="Pfam" id="PF07963">
    <property type="entry name" value="N_methyl"/>
    <property type="match status" value="1"/>
</dbReference>
<dbReference type="Proteomes" id="UP000008631">
    <property type="component" value="Chromosome"/>
</dbReference>
<dbReference type="InterPro" id="IPR027558">
    <property type="entry name" value="Pre_pil_HX9DG_C"/>
</dbReference>
<evidence type="ECO:0000259" key="1">
    <source>
        <dbReference type="Pfam" id="PF07596"/>
    </source>
</evidence>
<dbReference type="KEGG" id="ipa:Isop_1206"/>
<organism evidence="2 3">
    <name type="scientific">Isosphaera pallida (strain ATCC 43644 / DSM 9630 / IS1B)</name>
    <dbReference type="NCBI Taxonomy" id="575540"/>
    <lineage>
        <taxon>Bacteria</taxon>
        <taxon>Pseudomonadati</taxon>
        <taxon>Planctomycetota</taxon>
        <taxon>Planctomycetia</taxon>
        <taxon>Isosphaerales</taxon>
        <taxon>Isosphaeraceae</taxon>
        <taxon>Isosphaera</taxon>
    </lineage>
</organism>
<reference evidence="2 3" key="2">
    <citation type="journal article" date="2011" name="Stand. Genomic Sci.">
        <title>Complete genome sequence of Isosphaera pallida type strain (IS1B).</title>
        <authorList>
            <consortium name="US DOE Joint Genome Institute (JGI-PGF)"/>
            <person name="Goker M."/>
            <person name="Cleland D."/>
            <person name="Saunders E."/>
            <person name="Lapidus A."/>
            <person name="Nolan M."/>
            <person name="Lucas S."/>
            <person name="Hammon N."/>
            <person name="Deshpande S."/>
            <person name="Cheng J.F."/>
            <person name="Tapia R."/>
            <person name="Han C."/>
            <person name="Goodwin L."/>
            <person name="Pitluck S."/>
            <person name="Liolios K."/>
            <person name="Pagani I."/>
            <person name="Ivanova N."/>
            <person name="Mavromatis K."/>
            <person name="Pati A."/>
            <person name="Chen A."/>
            <person name="Palaniappan K."/>
            <person name="Land M."/>
            <person name="Hauser L."/>
            <person name="Chang Y.J."/>
            <person name="Jeffries C.D."/>
            <person name="Detter J.C."/>
            <person name="Beck B."/>
            <person name="Woyke T."/>
            <person name="Bristow J."/>
            <person name="Eisen J.A."/>
            <person name="Markowitz V."/>
            <person name="Hugenholtz P."/>
            <person name="Kyrpides N.C."/>
            <person name="Klenk H.P."/>
        </authorList>
    </citation>
    <scope>NUCLEOTIDE SEQUENCE [LARGE SCALE GENOMIC DNA]</scope>
    <source>
        <strain evidence="3">ATCC 43644 / DSM 9630 / IS1B</strain>
    </source>
</reference>
<dbReference type="Gene3D" id="3.30.700.10">
    <property type="entry name" value="Glycoprotein, Type 4 Pilin"/>
    <property type="match status" value="1"/>
</dbReference>
<dbReference type="STRING" id="575540.Isop_1206"/>
<name>E8R5P3_ISOPI</name>
<keyword evidence="3" id="KW-1185">Reference proteome</keyword>
<dbReference type="SUPFAM" id="SSF54523">
    <property type="entry name" value="Pili subunits"/>
    <property type="match status" value="1"/>
</dbReference>
<dbReference type="Pfam" id="PF07596">
    <property type="entry name" value="SBP_bac_10"/>
    <property type="match status" value="1"/>
</dbReference>
<feature type="domain" description="DUF1559" evidence="1">
    <location>
        <begin position="40"/>
        <end position="316"/>
    </location>
</feature>
<protein>
    <recommendedName>
        <fullName evidence="1">DUF1559 domain-containing protein</fullName>
    </recommendedName>
</protein>
<dbReference type="NCBIfam" id="TIGR02532">
    <property type="entry name" value="IV_pilin_GFxxxE"/>
    <property type="match status" value="1"/>
</dbReference>
<accession>E8R5P3</accession>
<gene>
    <name evidence="2" type="ordered locus">Isop_1206</name>
</gene>
<reference key="1">
    <citation type="submission" date="2010-11" db="EMBL/GenBank/DDBJ databases">
        <title>The complete sequence of chromosome of Isophaera pallida ATCC 43644.</title>
        <authorList>
            <consortium name="US DOE Joint Genome Institute (JGI-PGF)"/>
            <person name="Lucas S."/>
            <person name="Copeland A."/>
            <person name="Lapidus A."/>
            <person name="Bruce D."/>
            <person name="Goodwin L."/>
            <person name="Pitluck S."/>
            <person name="Kyrpides N."/>
            <person name="Mavromatis K."/>
            <person name="Pagani I."/>
            <person name="Ivanova N."/>
            <person name="Saunders E."/>
            <person name="Brettin T."/>
            <person name="Detter J.C."/>
            <person name="Han C."/>
            <person name="Tapia R."/>
            <person name="Land M."/>
            <person name="Hauser L."/>
            <person name="Markowitz V."/>
            <person name="Cheng J.-F."/>
            <person name="Hugenholtz P."/>
            <person name="Woyke T."/>
            <person name="Wu D."/>
            <person name="Eisen J.A."/>
        </authorList>
    </citation>
    <scope>NUCLEOTIDE SEQUENCE</scope>
    <source>
        <strain>ATCC 43644</strain>
    </source>
</reference>
<dbReference type="EMBL" id="CP002353">
    <property type="protein sequence ID" value="ADV61792.1"/>
    <property type="molecule type" value="Genomic_DNA"/>
</dbReference>
<proteinExistence type="predicted"/>
<dbReference type="AlphaFoldDB" id="E8R5P3"/>
<dbReference type="InterPro" id="IPR012902">
    <property type="entry name" value="N_methyl_site"/>
</dbReference>
<dbReference type="InParanoid" id="E8R5P3"/>
<dbReference type="InterPro" id="IPR045584">
    <property type="entry name" value="Pilin-like"/>
</dbReference>
<dbReference type="PANTHER" id="PTHR30093:SF2">
    <property type="entry name" value="TYPE II SECRETION SYSTEM PROTEIN H"/>
    <property type="match status" value="1"/>
</dbReference>
<dbReference type="PANTHER" id="PTHR30093">
    <property type="entry name" value="GENERAL SECRETION PATHWAY PROTEIN G"/>
    <property type="match status" value="1"/>
</dbReference>
<evidence type="ECO:0000313" key="3">
    <source>
        <dbReference type="Proteomes" id="UP000008631"/>
    </source>
</evidence>
<dbReference type="InterPro" id="IPR011453">
    <property type="entry name" value="DUF1559"/>
</dbReference>
<dbReference type="eggNOG" id="COG2165">
    <property type="taxonomic scope" value="Bacteria"/>
</dbReference>
<dbReference type="PROSITE" id="PS00409">
    <property type="entry name" value="PROKAR_NTER_METHYL"/>
    <property type="match status" value="1"/>
</dbReference>
<dbReference type="NCBIfam" id="TIGR04294">
    <property type="entry name" value="pre_pil_HX9DG"/>
    <property type="match status" value="1"/>
</dbReference>
<evidence type="ECO:0000313" key="2">
    <source>
        <dbReference type="EMBL" id="ADV61792.1"/>
    </source>
</evidence>
<dbReference type="HOGENOM" id="CLU_041661_0_0_0"/>
<sequence length="336" mass="36164">MSPSRPVSATPLRSGFTLIELLVVIAIIAVLIALLLPAVQAAREAARRAQCINNLKQIGLAVHMYEGIQGCFPPAAQGPIYQFGPLARLFPHLEQTALFAAFNFDLGLRAGGNAPLRPENATAAGTWVATYLCPSDGNNQRILDPQYRPTNYMGNAGTGVPDDGNFLNPAADGLIFVSAVVRFADVTDGLSNTAAFSESLIGDGINVPAGSPLQDVRVRYLHLGMEQPPTTRPSLSNCGLNATSPFPWRGDRNYAWAIGRMDTSLYNHFFTPNDRRPDCYHTHVRGWKAARSNHPGGVNVLMADGSARFVKDTINPVTWRALATRNGGEIVSADAL</sequence>